<accession>A0A8K0UIX5</accession>
<comment type="similarity">
    <text evidence="1">Belongs to the lcsJ thioesterase family.</text>
</comment>
<evidence type="ECO:0000313" key="4">
    <source>
        <dbReference type="EMBL" id="KAH8093064.1"/>
    </source>
</evidence>
<protein>
    <submittedName>
        <fullName evidence="4">Uncharacterized protein</fullName>
    </submittedName>
</protein>
<proteinExistence type="inferred from homology"/>
<feature type="compositionally biased region" description="Low complexity" evidence="2">
    <location>
        <begin position="213"/>
        <end position="223"/>
    </location>
</feature>
<feature type="compositionally biased region" description="Pro residues" evidence="2">
    <location>
        <begin position="224"/>
        <end position="233"/>
    </location>
</feature>
<dbReference type="EMBL" id="JAEVFJ010000030">
    <property type="protein sequence ID" value="KAH8093064.1"/>
    <property type="molecule type" value="Genomic_DNA"/>
</dbReference>
<feature type="compositionally biased region" description="Basic residues" evidence="2">
    <location>
        <begin position="203"/>
        <end position="212"/>
    </location>
</feature>
<feature type="region of interest" description="Disordered" evidence="2">
    <location>
        <begin position="203"/>
        <end position="233"/>
    </location>
</feature>
<dbReference type="InterPro" id="IPR051490">
    <property type="entry name" value="THEM6_lcsJ_thioesterase"/>
</dbReference>
<feature type="transmembrane region" description="Helical" evidence="3">
    <location>
        <begin position="142"/>
        <end position="161"/>
    </location>
</feature>
<gene>
    <name evidence="4" type="ORF">BXZ70DRAFT_897800</name>
</gene>
<keyword evidence="3" id="KW-1133">Transmembrane helix</keyword>
<dbReference type="PANTHER" id="PTHR12475">
    <property type="match status" value="1"/>
</dbReference>
<evidence type="ECO:0000256" key="3">
    <source>
        <dbReference type="SAM" id="Phobius"/>
    </source>
</evidence>
<dbReference type="Pfam" id="PF13279">
    <property type="entry name" value="4HBT_2"/>
    <property type="match status" value="1"/>
</dbReference>
<dbReference type="OrthoDB" id="265761at2759"/>
<comment type="caution">
    <text evidence="4">The sequence shown here is derived from an EMBL/GenBank/DDBJ whole genome shotgun (WGS) entry which is preliminary data.</text>
</comment>
<sequence length="388" mass="43819">MSVQRSARSPLLSLLLRGKSTDAVVALLRPLLRAMPSILKWAAALLFLLNIRSWPLIWHFKVWRPIWRYQFRFLFFRLSLALKSKKEKQAAMEKWFDDLLQVGKSPFEVVSKYRTWAGPDDCDFNMHLSNSSYAKLLDMARFNAVLSFMPTGFIAGAWMGVGATHFKYLKEIPIFSTYEMRTSIAAWDQKWMYVLTRYVTHPKKKGHGHKKSPAGTPGQATPPTGAPFMPPTHTPATVHDTPSCLAPYDSALNNLIASLTPREEADGATLHCVVVTEVCFKIGRITIPPALCLAADGFCVAPPATADDEPAQPYSLKNPTPYLEKIRALKPRGNFKPIQKFYKGGWRDVPEEERWWLPALGGEIEERRRLNLDLVSGVQRGMEGARYV</sequence>
<keyword evidence="3" id="KW-0812">Transmembrane</keyword>
<dbReference type="PANTHER" id="PTHR12475:SF4">
    <property type="entry name" value="PROTEIN THEM6"/>
    <property type="match status" value="1"/>
</dbReference>
<keyword evidence="3" id="KW-0472">Membrane</keyword>
<dbReference type="Proteomes" id="UP000813824">
    <property type="component" value="Unassembled WGS sequence"/>
</dbReference>
<dbReference type="SUPFAM" id="SSF54637">
    <property type="entry name" value="Thioesterase/thiol ester dehydrase-isomerase"/>
    <property type="match status" value="1"/>
</dbReference>
<evidence type="ECO:0000256" key="1">
    <source>
        <dbReference type="ARBA" id="ARBA00038476"/>
    </source>
</evidence>
<name>A0A8K0UIX5_9AGAR</name>
<dbReference type="InterPro" id="IPR029069">
    <property type="entry name" value="HotDog_dom_sf"/>
</dbReference>
<dbReference type="AlphaFoldDB" id="A0A8K0UIX5"/>
<reference evidence="4" key="1">
    <citation type="journal article" date="2021" name="New Phytol.">
        <title>Evolutionary innovations through gain and loss of genes in the ectomycorrhizal Boletales.</title>
        <authorList>
            <person name="Wu G."/>
            <person name="Miyauchi S."/>
            <person name="Morin E."/>
            <person name="Kuo A."/>
            <person name="Drula E."/>
            <person name="Varga T."/>
            <person name="Kohler A."/>
            <person name="Feng B."/>
            <person name="Cao Y."/>
            <person name="Lipzen A."/>
            <person name="Daum C."/>
            <person name="Hundley H."/>
            <person name="Pangilinan J."/>
            <person name="Johnson J."/>
            <person name="Barry K."/>
            <person name="LaButti K."/>
            <person name="Ng V."/>
            <person name="Ahrendt S."/>
            <person name="Min B."/>
            <person name="Choi I.G."/>
            <person name="Park H."/>
            <person name="Plett J.M."/>
            <person name="Magnuson J."/>
            <person name="Spatafora J.W."/>
            <person name="Nagy L.G."/>
            <person name="Henrissat B."/>
            <person name="Grigoriev I.V."/>
            <person name="Yang Z.L."/>
            <person name="Xu J."/>
            <person name="Martin F.M."/>
        </authorList>
    </citation>
    <scope>NUCLEOTIDE SEQUENCE</scope>
    <source>
        <strain evidence="4">KKN 215</strain>
    </source>
</reference>
<organism evidence="4 5">
    <name type="scientific">Cristinia sonorae</name>
    <dbReference type="NCBI Taxonomy" id="1940300"/>
    <lineage>
        <taxon>Eukaryota</taxon>
        <taxon>Fungi</taxon>
        <taxon>Dikarya</taxon>
        <taxon>Basidiomycota</taxon>
        <taxon>Agaricomycotina</taxon>
        <taxon>Agaricomycetes</taxon>
        <taxon>Agaricomycetidae</taxon>
        <taxon>Agaricales</taxon>
        <taxon>Pleurotineae</taxon>
        <taxon>Stephanosporaceae</taxon>
        <taxon>Cristinia</taxon>
    </lineage>
</organism>
<dbReference type="CDD" id="cd00586">
    <property type="entry name" value="4HBT"/>
    <property type="match status" value="1"/>
</dbReference>
<keyword evidence="5" id="KW-1185">Reference proteome</keyword>
<evidence type="ECO:0000256" key="2">
    <source>
        <dbReference type="SAM" id="MobiDB-lite"/>
    </source>
</evidence>
<evidence type="ECO:0000313" key="5">
    <source>
        <dbReference type="Proteomes" id="UP000813824"/>
    </source>
</evidence>
<dbReference type="Gene3D" id="3.10.129.10">
    <property type="entry name" value="Hotdog Thioesterase"/>
    <property type="match status" value="1"/>
</dbReference>